<reference evidence="3" key="1">
    <citation type="submission" date="2021-01" db="EMBL/GenBank/DDBJ databases">
        <title>Genome seq and assembly of Tabrizicola sp. KVB23.</title>
        <authorList>
            <person name="Chhetri G."/>
        </authorList>
    </citation>
    <scope>NUCLEOTIDE SEQUENCE</scope>
    <source>
        <strain evidence="3">KVB23</strain>
    </source>
</reference>
<keyword evidence="1" id="KW-0812">Transmembrane</keyword>
<evidence type="ECO:0000313" key="3">
    <source>
        <dbReference type="EMBL" id="MBL4926917.1"/>
    </source>
</evidence>
<gene>
    <name evidence="3" type="ORF">JI744_02250</name>
</gene>
<feature type="signal peptide" evidence="2">
    <location>
        <begin position="1"/>
        <end position="18"/>
    </location>
</feature>
<keyword evidence="2" id="KW-0732">Signal</keyword>
<feature type="chain" id="PRO_5035157293" evidence="2">
    <location>
        <begin position="19"/>
        <end position="253"/>
    </location>
</feature>
<keyword evidence="1" id="KW-0472">Membrane</keyword>
<evidence type="ECO:0000256" key="1">
    <source>
        <dbReference type="SAM" id="Phobius"/>
    </source>
</evidence>
<proteinExistence type="predicted"/>
<keyword evidence="4" id="KW-1185">Reference proteome</keyword>
<comment type="caution">
    <text evidence="3">The sequence shown here is derived from an EMBL/GenBank/DDBJ whole genome shotgun (WGS) entry which is preliminary data.</text>
</comment>
<name>A0A8J7MP60_9RHOB</name>
<dbReference type="Proteomes" id="UP000619033">
    <property type="component" value="Unassembled WGS sequence"/>
</dbReference>
<keyword evidence="1" id="KW-1133">Transmembrane helix</keyword>
<accession>A0A8J7MP60</accession>
<protein>
    <submittedName>
        <fullName evidence="3">TIGR02186 family protein</fullName>
    </submittedName>
</protein>
<dbReference type="InterPro" id="IPR019088">
    <property type="entry name" value="CHP02186-rel_TM"/>
</dbReference>
<dbReference type="EMBL" id="JAESVP010000001">
    <property type="protein sequence ID" value="MBL4926917.1"/>
    <property type="molecule type" value="Genomic_DNA"/>
</dbReference>
<sequence>MIRALTLALCLLALPAAGSETIVAGLSQSRVSITANFDGSEILIYGAVKRDAPEPEDAPMQVIVTVEGPSTPLTIRRKEKTAGIWINRSAVNVGSAPSFYAVATSGPLDKILSSTENLRHKVSLDQIISDVGITAQAENSDDFITALKRIRIADGSYRLDDNSVILKEQTLFRADVQLPANLTEGAYRVRILLTRDGKVVDSSEQRIFVHKEGLERFLFNMAKQQSFLYGLASLAMAVVAGWAASAGFRLLRR</sequence>
<evidence type="ECO:0000256" key="2">
    <source>
        <dbReference type="SAM" id="SignalP"/>
    </source>
</evidence>
<feature type="transmembrane region" description="Helical" evidence="1">
    <location>
        <begin position="227"/>
        <end position="251"/>
    </location>
</feature>
<dbReference type="RefSeq" id="WP_202657828.1">
    <property type="nucleotide sequence ID" value="NZ_JAESVP010000001.1"/>
</dbReference>
<organism evidence="3 4">
    <name type="scientific">Fuscibacter oryzae</name>
    <dbReference type="NCBI Taxonomy" id="2803939"/>
    <lineage>
        <taxon>Bacteria</taxon>
        <taxon>Pseudomonadati</taxon>
        <taxon>Pseudomonadota</taxon>
        <taxon>Alphaproteobacteria</taxon>
        <taxon>Rhodobacterales</taxon>
        <taxon>Paracoccaceae</taxon>
        <taxon>Fuscibacter</taxon>
    </lineage>
</organism>
<evidence type="ECO:0000313" key="4">
    <source>
        <dbReference type="Proteomes" id="UP000619033"/>
    </source>
</evidence>
<dbReference type="Pfam" id="PF09608">
    <property type="entry name" value="Alph_Pro_TM"/>
    <property type="match status" value="1"/>
</dbReference>
<dbReference type="AlphaFoldDB" id="A0A8J7MP60"/>